<dbReference type="OrthoDB" id="6132182at2759"/>
<dbReference type="InterPro" id="IPR050316">
    <property type="entry name" value="Tyrosinase/Hemocyanin"/>
</dbReference>
<dbReference type="AlphaFoldDB" id="A0A9P5Z365"/>
<evidence type="ECO:0000259" key="4">
    <source>
        <dbReference type="PROSITE" id="PS00497"/>
    </source>
</evidence>
<comment type="caution">
    <text evidence="6">The sequence shown here is derived from an EMBL/GenBank/DDBJ whole genome shotgun (WGS) entry which is preliminary data.</text>
</comment>
<dbReference type="PANTHER" id="PTHR11474">
    <property type="entry name" value="TYROSINASE FAMILY MEMBER"/>
    <property type="match status" value="1"/>
</dbReference>
<feature type="chain" id="PRO_5040355636" evidence="3">
    <location>
        <begin position="21"/>
        <end position="419"/>
    </location>
</feature>
<dbReference type="PROSITE" id="PS00498">
    <property type="entry name" value="TYROSINASE_2"/>
    <property type="match status" value="1"/>
</dbReference>
<dbReference type="Gene3D" id="1.10.1280.10">
    <property type="entry name" value="Di-copper center containing domain from catechol oxidase"/>
    <property type="match status" value="1"/>
</dbReference>
<organism evidence="6 7">
    <name type="scientific">Pholiota conissans</name>
    <dbReference type="NCBI Taxonomy" id="109636"/>
    <lineage>
        <taxon>Eukaryota</taxon>
        <taxon>Fungi</taxon>
        <taxon>Dikarya</taxon>
        <taxon>Basidiomycota</taxon>
        <taxon>Agaricomycotina</taxon>
        <taxon>Agaricomycetes</taxon>
        <taxon>Agaricomycetidae</taxon>
        <taxon>Agaricales</taxon>
        <taxon>Agaricineae</taxon>
        <taxon>Strophariaceae</taxon>
        <taxon>Pholiota</taxon>
    </lineage>
</organism>
<keyword evidence="7" id="KW-1185">Reference proteome</keyword>
<dbReference type="InterPro" id="IPR002227">
    <property type="entry name" value="Tyrosinase_Cu-bd"/>
</dbReference>
<evidence type="ECO:0000259" key="5">
    <source>
        <dbReference type="PROSITE" id="PS00498"/>
    </source>
</evidence>
<dbReference type="SUPFAM" id="SSF48056">
    <property type="entry name" value="Di-copper centre-containing domain"/>
    <property type="match status" value="1"/>
</dbReference>
<evidence type="ECO:0000256" key="1">
    <source>
        <dbReference type="ARBA" id="ARBA00022723"/>
    </source>
</evidence>
<evidence type="ECO:0000313" key="6">
    <source>
        <dbReference type="EMBL" id="KAF9478985.1"/>
    </source>
</evidence>
<dbReference type="GO" id="GO:0016491">
    <property type="term" value="F:oxidoreductase activity"/>
    <property type="evidence" value="ECO:0007669"/>
    <property type="project" value="InterPro"/>
</dbReference>
<feature type="signal peptide" evidence="3">
    <location>
        <begin position="1"/>
        <end position="20"/>
    </location>
</feature>
<accession>A0A9P5Z365</accession>
<feature type="domain" description="Tyrosinase copper-binding" evidence="5">
    <location>
        <begin position="345"/>
        <end position="356"/>
    </location>
</feature>
<gene>
    <name evidence="6" type="ORF">BDN70DRAFT_715188</name>
</gene>
<dbReference type="EMBL" id="MU155222">
    <property type="protein sequence ID" value="KAF9478985.1"/>
    <property type="molecule type" value="Genomic_DNA"/>
</dbReference>
<dbReference type="GO" id="GO:0046872">
    <property type="term" value="F:metal ion binding"/>
    <property type="evidence" value="ECO:0007669"/>
    <property type="project" value="UniProtKB-KW"/>
</dbReference>
<dbReference type="PANTHER" id="PTHR11474:SF126">
    <property type="entry name" value="TYROSINASE-LIKE PROTEIN TYR-1-RELATED"/>
    <property type="match status" value="1"/>
</dbReference>
<keyword evidence="3" id="KW-0732">Signal</keyword>
<evidence type="ECO:0000256" key="3">
    <source>
        <dbReference type="SAM" id="SignalP"/>
    </source>
</evidence>
<feature type="domain" description="Tyrosinase copper-binding" evidence="4">
    <location>
        <begin position="170"/>
        <end position="187"/>
    </location>
</feature>
<evidence type="ECO:0000256" key="2">
    <source>
        <dbReference type="ARBA" id="ARBA00023008"/>
    </source>
</evidence>
<dbReference type="Pfam" id="PF00264">
    <property type="entry name" value="Tyrosinase"/>
    <property type="match status" value="1"/>
</dbReference>
<keyword evidence="2" id="KW-0186">Copper</keyword>
<protein>
    <submittedName>
        <fullName evidence="6">Di-copper centre-containing protein</fullName>
    </submittedName>
</protein>
<dbReference type="PRINTS" id="PR00092">
    <property type="entry name" value="TYROSINASE"/>
</dbReference>
<dbReference type="Proteomes" id="UP000807469">
    <property type="component" value="Unassembled WGS sequence"/>
</dbReference>
<proteinExistence type="predicted"/>
<sequence length="419" mass="46175">MAPAFTLVLALFTLVNVAVGTPLALAQNITAVTKTNIAVASSPSPSLSSPSSSASVQKKVTVLTKLAAAPPPSAVPVQKKVTVATNPAVVVSPSPSPSTSLFKVPAQRKQCEKLVERREWRTLSREEKASYIDAIKCLQSRPAVKPVIKAARSRYDEFQAFHINQADAVHVAGEFLPWHRQYVKNYEAELHKCGYKGGNPYWDWTLDTHSDQTFAKSPIFDPETGFGGDGQLFTYKLPAPVPPAAMRIDPVAFRGCVMDGPFANHTIPLGPGKYIGDHCLTRGIKEEAKEFLNTPMVDYIMTQTNFGDFRIQVEGLPITPGHRVHDGGHYGVGGEMSNFYSSPGDPLFYLHHSNLDRMWWNWQQMKPERLYEITGRSATVPPFKNVTLDYPLIMSTLGPSAVIGDVMDIHSEPNCYTYI</sequence>
<name>A0A9P5Z365_9AGAR</name>
<dbReference type="PROSITE" id="PS00497">
    <property type="entry name" value="TYROSINASE_1"/>
    <property type="match status" value="1"/>
</dbReference>
<keyword evidence="1" id="KW-0479">Metal-binding</keyword>
<evidence type="ECO:0000313" key="7">
    <source>
        <dbReference type="Proteomes" id="UP000807469"/>
    </source>
</evidence>
<dbReference type="InterPro" id="IPR008922">
    <property type="entry name" value="Di-copper_centre_dom_sf"/>
</dbReference>
<reference evidence="6" key="1">
    <citation type="submission" date="2020-11" db="EMBL/GenBank/DDBJ databases">
        <authorList>
            <consortium name="DOE Joint Genome Institute"/>
            <person name="Ahrendt S."/>
            <person name="Riley R."/>
            <person name="Andreopoulos W."/>
            <person name="Labutti K."/>
            <person name="Pangilinan J."/>
            <person name="Ruiz-Duenas F.J."/>
            <person name="Barrasa J.M."/>
            <person name="Sanchez-Garcia M."/>
            <person name="Camarero S."/>
            <person name="Miyauchi S."/>
            <person name="Serrano A."/>
            <person name="Linde D."/>
            <person name="Babiker R."/>
            <person name="Drula E."/>
            <person name="Ayuso-Fernandez I."/>
            <person name="Pacheco R."/>
            <person name="Padilla G."/>
            <person name="Ferreira P."/>
            <person name="Barriuso J."/>
            <person name="Kellner H."/>
            <person name="Castanera R."/>
            <person name="Alfaro M."/>
            <person name="Ramirez L."/>
            <person name="Pisabarro A.G."/>
            <person name="Kuo A."/>
            <person name="Tritt A."/>
            <person name="Lipzen A."/>
            <person name="He G."/>
            <person name="Yan M."/>
            <person name="Ng V."/>
            <person name="Cullen D."/>
            <person name="Martin F."/>
            <person name="Rosso M.-N."/>
            <person name="Henrissat B."/>
            <person name="Hibbett D."/>
            <person name="Martinez A.T."/>
            <person name="Grigoriev I.V."/>
        </authorList>
    </citation>
    <scope>NUCLEOTIDE SEQUENCE</scope>
    <source>
        <strain evidence="6">CIRM-BRFM 674</strain>
    </source>
</reference>